<gene>
    <name evidence="2" type="ORF">ABII15_21540</name>
</gene>
<dbReference type="EMBL" id="CP159534">
    <property type="protein sequence ID" value="XCJ72383.1"/>
    <property type="molecule type" value="Genomic_DNA"/>
</dbReference>
<protein>
    <submittedName>
        <fullName evidence="2">Calcium-binding protein</fullName>
    </submittedName>
</protein>
<name>A0AAU8IWF0_9ACTN</name>
<reference evidence="2" key="1">
    <citation type="submission" date="2024-06" db="EMBL/GenBank/DDBJ databases">
        <title>Streptomyces sp. strain HUAS MG91 genome sequences.</title>
        <authorList>
            <person name="Mo P."/>
        </authorList>
    </citation>
    <scope>NUCLEOTIDE SEQUENCE</scope>
    <source>
        <strain evidence="2">HUAS MG91</strain>
    </source>
</reference>
<dbReference type="AlphaFoldDB" id="A0AAU8IWF0"/>
<organism evidence="2">
    <name type="scientific">Streptomyces tabacisoli</name>
    <dbReference type="NCBI Taxonomy" id="3156398"/>
    <lineage>
        <taxon>Bacteria</taxon>
        <taxon>Bacillati</taxon>
        <taxon>Actinomycetota</taxon>
        <taxon>Actinomycetes</taxon>
        <taxon>Kitasatosporales</taxon>
        <taxon>Streptomycetaceae</taxon>
        <taxon>Streptomyces</taxon>
    </lineage>
</organism>
<keyword evidence="1" id="KW-0732">Signal</keyword>
<dbReference type="KEGG" id="stac:ABII15_21540"/>
<proteinExistence type="predicted"/>
<feature type="chain" id="PRO_5043650196" evidence="1">
    <location>
        <begin position="28"/>
        <end position="295"/>
    </location>
</feature>
<accession>A0AAU8IWF0</accession>
<sequence>MRIRATAAAVTVSGALALTAFAVPAQADGDSARSAFAQAKAELKAGHATAFSARSAAGDDDQYGDTAISKIVINGGKDVVLGTTKATTVKVTFQATDDSGIDAKSPFGVLYHGADVASSDAGTVSNEDGETTTSCKTVNATTSNCTLTFPLDPQFDLRNFAAGKWKAAILVVGKDGDFSAPENAKTFSVKRYAKLSTNATPEPIAKGKTLTVKGALTRANWDTSKYAGYTKQKVTLQFRKKTSSNYTTLKTVTSDTKGNLSTTVKASADGYFRYKFAGTSTTPAVTSTSDFVDVR</sequence>
<evidence type="ECO:0000313" key="2">
    <source>
        <dbReference type="EMBL" id="XCJ72383.1"/>
    </source>
</evidence>
<feature type="signal peptide" evidence="1">
    <location>
        <begin position="1"/>
        <end position="27"/>
    </location>
</feature>
<dbReference type="RefSeq" id="WP_353943950.1">
    <property type="nucleotide sequence ID" value="NZ_CP159534.1"/>
</dbReference>
<evidence type="ECO:0000256" key="1">
    <source>
        <dbReference type="SAM" id="SignalP"/>
    </source>
</evidence>